<dbReference type="Gene3D" id="3.40.50.300">
    <property type="entry name" value="P-loop containing nucleotide triphosphate hydrolases"/>
    <property type="match status" value="1"/>
</dbReference>
<accession>A0A644WWV6</accession>
<proteinExistence type="predicted"/>
<gene>
    <name evidence="2" type="ORF">SDC9_54708</name>
</gene>
<dbReference type="PANTHER" id="PTHR43566">
    <property type="entry name" value="CONSERVED PROTEIN"/>
    <property type="match status" value="1"/>
</dbReference>
<dbReference type="InterPro" id="IPR003593">
    <property type="entry name" value="AAA+_ATPase"/>
</dbReference>
<dbReference type="AlphaFoldDB" id="A0A644WWV6"/>
<dbReference type="InterPro" id="IPR041682">
    <property type="entry name" value="AAA_14"/>
</dbReference>
<reference evidence="2" key="1">
    <citation type="submission" date="2019-08" db="EMBL/GenBank/DDBJ databases">
        <authorList>
            <person name="Kucharzyk K."/>
            <person name="Murdoch R.W."/>
            <person name="Higgins S."/>
            <person name="Loffler F."/>
        </authorList>
    </citation>
    <scope>NUCLEOTIDE SEQUENCE</scope>
</reference>
<dbReference type="InterPro" id="IPR027417">
    <property type="entry name" value="P-loop_NTPase"/>
</dbReference>
<dbReference type="PANTHER" id="PTHR43566:SF1">
    <property type="entry name" value="AAA+ ATPASE DOMAIN-CONTAINING PROTEIN"/>
    <property type="match status" value="1"/>
</dbReference>
<name>A0A644WWV6_9ZZZZ</name>
<comment type="caution">
    <text evidence="2">The sequence shown here is derived from an EMBL/GenBank/DDBJ whole genome shotgun (WGS) entry which is preliminary data.</text>
</comment>
<dbReference type="SMART" id="SM00382">
    <property type="entry name" value="AAA"/>
    <property type="match status" value="1"/>
</dbReference>
<dbReference type="SUPFAM" id="SSF52540">
    <property type="entry name" value="P-loop containing nucleoside triphosphate hydrolases"/>
    <property type="match status" value="1"/>
</dbReference>
<evidence type="ECO:0000259" key="1">
    <source>
        <dbReference type="SMART" id="SM00382"/>
    </source>
</evidence>
<organism evidence="2">
    <name type="scientific">bioreactor metagenome</name>
    <dbReference type="NCBI Taxonomy" id="1076179"/>
    <lineage>
        <taxon>unclassified sequences</taxon>
        <taxon>metagenomes</taxon>
        <taxon>ecological metagenomes</taxon>
    </lineage>
</organism>
<dbReference type="Pfam" id="PF13635">
    <property type="entry name" value="DUF4143"/>
    <property type="match status" value="1"/>
</dbReference>
<dbReference type="InterPro" id="IPR025420">
    <property type="entry name" value="DUF4143"/>
</dbReference>
<dbReference type="Pfam" id="PF13173">
    <property type="entry name" value="AAA_14"/>
    <property type="match status" value="1"/>
</dbReference>
<sequence length="392" mass="44995">MYRRSEYVDLKIRIQEPRKFIQVLTGPRQIGKTTMVKDLIQELPFQVTYISADNTGGTDQLWLMQQWERARLTMKTDQESLLIIDEIQKIHNWSEQVKQLWDEDSMAGRPLKIILTGSASLLLQQELTESLAGRFEVIKVGHWRFEEMEAAFGTTVEEYVWFGGYPGTASLFNDEDRFREYVKNALIESTISRDILMLSRVEKPALLKRLFELGSAYSSQILSFSKMVGQLQDAGNTTTLSHYLSLLDQAGMICGLEKIYSEPVRAKSSSPKIQVKNAAFISALSTERFEDVRVNPERWGRLIESAIGAHLIHYADKGHFQLLYWKERDYEVDFVLKRGSKIIGLEVKSGAAKRTSGMMAFKNKFKPDKVLLAGLSGIHWREFLRLDPTTFF</sequence>
<feature type="domain" description="AAA+ ATPase" evidence="1">
    <location>
        <begin position="18"/>
        <end position="142"/>
    </location>
</feature>
<dbReference type="EMBL" id="VSSQ01001445">
    <property type="protein sequence ID" value="MPM08396.1"/>
    <property type="molecule type" value="Genomic_DNA"/>
</dbReference>
<protein>
    <recommendedName>
        <fullName evidence="1">AAA+ ATPase domain-containing protein</fullName>
    </recommendedName>
</protein>
<evidence type="ECO:0000313" key="2">
    <source>
        <dbReference type="EMBL" id="MPM08396.1"/>
    </source>
</evidence>
<dbReference type="CDD" id="cd00009">
    <property type="entry name" value="AAA"/>
    <property type="match status" value="1"/>
</dbReference>